<evidence type="ECO:0000313" key="1">
    <source>
        <dbReference type="EMBL" id="KAI9922915.1"/>
    </source>
</evidence>
<protein>
    <submittedName>
        <fullName evidence="1">Uncharacterized protein</fullName>
    </submittedName>
</protein>
<dbReference type="EMBL" id="CM047580">
    <property type="protein sequence ID" value="KAI9922915.1"/>
    <property type="molecule type" value="Genomic_DNA"/>
</dbReference>
<gene>
    <name evidence="1" type="ORF">PsorP6_000318</name>
</gene>
<organism evidence="1 2">
    <name type="scientific">Peronosclerospora sorghi</name>
    <dbReference type="NCBI Taxonomy" id="230839"/>
    <lineage>
        <taxon>Eukaryota</taxon>
        <taxon>Sar</taxon>
        <taxon>Stramenopiles</taxon>
        <taxon>Oomycota</taxon>
        <taxon>Peronosporomycetes</taxon>
        <taxon>Peronosporales</taxon>
        <taxon>Peronosporaceae</taxon>
        <taxon>Peronosclerospora</taxon>
    </lineage>
</organism>
<comment type="caution">
    <text evidence="1">The sequence shown here is derived from an EMBL/GenBank/DDBJ whole genome shotgun (WGS) entry which is preliminary data.</text>
</comment>
<name>A0ACC0WVH0_9STRA</name>
<evidence type="ECO:0000313" key="2">
    <source>
        <dbReference type="Proteomes" id="UP001163321"/>
    </source>
</evidence>
<reference evidence="1 2" key="1">
    <citation type="journal article" date="2022" name="bioRxiv">
        <title>The genome of the oomycete Peronosclerospora sorghi, a cosmopolitan pathogen of maize and sorghum, is inflated with dispersed pseudogenes.</title>
        <authorList>
            <person name="Fletcher K."/>
            <person name="Martin F."/>
            <person name="Isakeit T."/>
            <person name="Cavanaugh K."/>
            <person name="Magill C."/>
            <person name="Michelmore R."/>
        </authorList>
    </citation>
    <scope>NUCLEOTIDE SEQUENCE [LARGE SCALE GENOMIC DNA]</scope>
    <source>
        <strain evidence="1">P6</strain>
    </source>
</reference>
<proteinExistence type="predicted"/>
<sequence length="297" mass="33725">MLQPLKPMSSYASPERTPDSASRRERKRAIVRRHVGTNRRVTFSPFAKSRGGSLTSSQLSLLPDEKPTTITLSSGFTFSSPTEAEKNKMSRRQEELQTIQIMYRAVKRKPHSVKSLLLANVPGLKRLNVLAGECLEYFKSMRAAIPWLQRSRSKSRARRIHRSPWIELENLDDKPRVLSWTPALLLPPSTSSTSKPLTAQTSLLPDLTLASRGSFANLLRREGISVDEDERHVKRAIEEDLRGVSTLSKRRHCRTMGSTVSALVFQPPPATYGYTRRYFFLRTAMNNRIPAFFIPCE</sequence>
<dbReference type="Proteomes" id="UP001163321">
    <property type="component" value="Chromosome 1"/>
</dbReference>
<keyword evidence="2" id="KW-1185">Reference proteome</keyword>
<accession>A0ACC0WVH0</accession>